<sequence>MASDTKRGYVSRLSPLAKPFILKTPKNSSSVLNSSLQDTGLSPSSSRLAQSFSSFSVEGKSAELGYKAHKSGDHQEILHWKDKHGGFSMSNDDPTKQGHELRLLVSVDDLNNFHPQENLICCWMAIGHKLFILSAGSPTEGLKLRAETSDHVCKKFSGISRKDDEVRPKSEHVTSSSSCRVGVSSALSEAYGLVTKPLCTPPKLDIQIVVKTINQVSELLMQNCSYDLDSLNEHEHDIMKRVAIEEALEGHQQLEEEENPQVLLYKNSWLEAEAALCSMKYKACVLATVSGYGSGTVPCSFYLKEPKLHGFRVKDASTRAFCMDPLDDCPYSSISMA</sequence>
<name>A0ACC4BGU9_POPAL</name>
<keyword evidence="2" id="KW-1185">Reference proteome</keyword>
<protein>
    <submittedName>
        <fullName evidence="1">Uncharacterized protein</fullName>
    </submittedName>
</protein>
<evidence type="ECO:0000313" key="2">
    <source>
        <dbReference type="Proteomes" id="UP000309997"/>
    </source>
</evidence>
<reference evidence="1 2" key="1">
    <citation type="journal article" date="2024" name="Plant Biotechnol. J.">
        <title>Genome and CRISPR/Cas9 system of a widespread forest tree (Populus alba) in the world.</title>
        <authorList>
            <person name="Liu Y.J."/>
            <person name="Jiang P.F."/>
            <person name="Han X.M."/>
            <person name="Li X.Y."/>
            <person name="Wang H.M."/>
            <person name="Wang Y.J."/>
            <person name="Wang X.X."/>
            <person name="Zeng Q.Y."/>
        </authorList>
    </citation>
    <scope>NUCLEOTIDE SEQUENCE [LARGE SCALE GENOMIC DNA]</scope>
    <source>
        <strain evidence="2">cv. PAL-ZL1</strain>
    </source>
</reference>
<evidence type="ECO:0000313" key="1">
    <source>
        <dbReference type="EMBL" id="KAL3577297.1"/>
    </source>
</evidence>
<gene>
    <name evidence="1" type="ORF">D5086_022580</name>
</gene>
<comment type="caution">
    <text evidence="1">The sequence shown here is derived from an EMBL/GenBank/DDBJ whole genome shotgun (WGS) entry which is preliminary data.</text>
</comment>
<organism evidence="1 2">
    <name type="scientific">Populus alba</name>
    <name type="common">White poplar</name>
    <dbReference type="NCBI Taxonomy" id="43335"/>
    <lineage>
        <taxon>Eukaryota</taxon>
        <taxon>Viridiplantae</taxon>
        <taxon>Streptophyta</taxon>
        <taxon>Embryophyta</taxon>
        <taxon>Tracheophyta</taxon>
        <taxon>Spermatophyta</taxon>
        <taxon>Magnoliopsida</taxon>
        <taxon>eudicotyledons</taxon>
        <taxon>Gunneridae</taxon>
        <taxon>Pentapetalae</taxon>
        <taxon>rosids</taxon>
        <taxon>fabids</taxon>
        <taxon>Malpighiales</taxon>
        <taxon>Salicaceae</taxon>
        <taxon>Saliceae</taxon>
        <taxon>Populus</taxon>
    </lineage>
</organism>
<dbReference type="EMBL" id="RCHU02000011">
    <property type="protein sequence ID" value="KAL3577297.1"/>
    <property type="molecule type" value="Genomic_DNA"/>
</dbReference>
<proteinExistence type="predicted"/>
<accession>A0ACC4BGU9</accession>
<dbReference type="Proteomes" id="UP000309997">
    <property type="component" value="Unassembled WGS sequence"/>
</dbReference>